<dbReference type="PANTHER" id="PTHR37418">
    <property type="entry name" value="3-KETO-5-AMINOHEXANOATE CLEAVAGE ENZYME-RELATED"/>
    <property type="match status" value="1"/>
</dbReference>
<gene>
    <name evidence="5" type="ORF">MicloDRAFT_00031620</name>
</gene>
<dbReference type="Gene3D" id="3.20.20.70">
    <property type="entry name" value="Aldolase class I"/>
    <property type="match status" value="1"/>
</dbReference>
<accession>I4YRM1</accession>
<dbReference type="HOGENOM" id="CLU_065536_3_0_5"/>
<keyword evidence="6" id="KW-1185">Reference proteome</keyword>
<keyword evidence="2" id="KW-0808">Transferase</keyword>
<evidence type="ECO:0000256" key="2">
    <source>
        <dbReference type="ARBA" id="ARBA00022679"/>
    </source>
</evidence>
<evidence type="ECO:0000256" key="3">
    <source>
        <dbReference type="ARBA" id="ARBA00022723"/>
    </source>
</evidence>
<organism evidence="5 6">
    <name type="scientific">Microvirga lotononidis</name>
    <dbReference type="NCBI Taxonomy" id="864069"/>
    <lineage>
        <taxon>Bacteria</taxon>
        <taxon>Pseudomonadati</taxon>
        <taxon>Pseudomonadota</taxon>
        <taxon>Alphaproteobacteria</taxon>
        <taxon>Hyphomicrobiales</taxon>
        <taxon>Methylobacteriaceae</taxon>
        <taxon>Microvirga</taxon>
    </lineage>
</organism>
<proteinExistence type="predicted"/>
<dbReference type="Pfam" id="PF05853">
    <property type="entry name" value="BKACE"/>
    <property type="match status" value="1"/>
</dbReference>
<evidence type="ECO:0000256" key="1">
    <source>
        <dbReference type="ARBA" id="ARBA00001947"/>
    </source>
</evidence>
<dbReference type="STRING" id="864069.MicloDRAFT_00031620"/>
<dbReference type="EMBL" id="JH660645">
    <property type="protein sequence ID" value="EIM26613.1"/>
    <property type="molecule type" value="Genomic_DNA"/>
</dbReference>
<keyword evidence="4" id="KW-0862">Zinc</keyword>
<dbReference type="Proteomes" id="UP000003947">
    <property type="component" value="Unassembled WGS sequence"/>
</dbReference>
<dbReference type="PATRIC" id="fig|864069.3.peg.3434"/>
<dbReference type="InterPro" id="IPR008567">
    <property type="entry name" value="BKACE"/>
</dbReference>
<dbReference type="GO" id="GO:0043720">
    <property type="term" value="F:3-keto-5-aminohexanoate cleavage activity"/>
    <property type="evidence" value="ECO:0007669"/>
    <property type="project" value="InterPro"/>
</dbReference>
<protein>
    <recommendedName>
        <fullName evidence="7">3-keto-5-aminohexanoate cleavage enzyme</fullName>
    </recommendedName>
</protein>
<dbReference type="eggNOG" id="COG3246">
    <property type="taxonomic scope" value="Bacteria"/>
</dbReference>
<evidence type="ECO:0000256" key="4">
    <source>
        <dbReference type="ARBA" id="ARBA00022833"/>
    </source>
</evidence>
<dbReference type="GO" id="GO:0046872">
    <property type="term" value="F:metal ion binding"/>
    <property type="evidence" value="ECO:0007669"/>
    <property type="project" value="UniProtKB-KW"/>
</dbReference>
<comment type="cofactor">
    <cofactor evidence="1">
        <name>Zn(2+)</name>
        <dbReference type="ChEBI" id="CHEBI:29105"/>
    </cofactor>
</comment>
<dbReference type="InterPro" id="IPR013785">
    <property type="entry name" value="Aldolase_TIM"/>
</dbReference>
<reference evidence="5 6" key="1">
    <citation type="submission" date="2012-02" db="EMBL/GenBank/DDBJ databases">
        <title>Improved High-Quality Draft sequence of Microvirga sp. WSM3557.</title>
        <authorList>
            <consortium name="US DOE Joint Genome Institute"/>
            <person name="Lucas S."/>
            <person name="Han J."/>
            <person name="Lapidus A."/>
            <person name="Cheng J.-F."/>
            <person name="Goodwin L."/>
            <person name="Pitluck S."/>
            <person name="Peters L."/>
            <person name="Zhang X."/>
            <person name="Detter J.C."/>
            <person name="Han C."/>
            <person name="Tapia R."/>
            <person name="Land M."/>
            <person name="Hauser L."/>
            <person name="Kyrpides N."/>
            <person name="Ivanova N."/>
            <person name="Pagani I."/>
            <person name="Brau L."/>
            <person name="Yates R."/>
            <person name="O'Hara G."/>
            <person name="Rui T."/>
            <person name="Howieson J."/>
            <person name="Reeve W."/>
            <person name="Woyke T."/>
        </authorList>
    </citation>
    <scope>NUCLEOTIDE SEQUENCE [LARGE SCALE GENOMIC DNA]</scope>
    <source>
        <strain evidence="5 6">WSM3557</strain>
    </source>
</reference>
<dbReference type="PANTHER" id="PTHR37418:SF2">
    <property type="entry name" value="3-KETO-5-AMINOHEXANOATE CLEAVAGE ENZYME"/>
    <property type="match status" value="1"/>
</dbReference>
<sequence length="280" mass="30196">MQDTDHRSPVAIAVAPNGGRRTKIDHPSLPMTPGEMAGTATQCLEAGACMIHVHVRDREGGHLLDADAYRDTTAAIRQAVGERLVVQITSEALGIYKPDTQMAVVRAVRPEAVSLALRELVPDDSAESAFAQFLSWAKRERVVPQIILYSPDEAVRLADMQRRGIVPFENIPVLYVLGRYTVGQTSSPADLLPFIAPDMPAFKDWMVCAFGRYETACVTAGALLGGSVRVGFENNLELPDGSRAGSNAELVERAATAMAACGCPVATGTVLRETWSKDFE</sequence>
<dbReference type="OrthoDB" id="9805277at2"/>
<dbReference type="AlphaFoldDB" id="I4YRM1"/>
<dbReference type="InterPro" id="IPR011060">
    <property type="entry name" value="RibuloseP-bd_barrel"/>
</dbReference>
<name>I4YRM1_9HYPH</name>
<dbReference type="RefSeq" id="WP_009762664.1">
    <property type="nucleotide sequence ID" value="NZ_CP141050.1"/>
</dbReference>
<evidence type="ECO:0000313" key="5">
    <source>
        <dbReference type="EMBL" id="EIM26613.1"/>
    </source>
</evidence>
<evidence type="ECO:0008006" key="7">
    <source>
        <dbReference type="Google" id="ProtNLM"/>
    </source>
</evidence>
<evidence type="ECO:0000313" key="6">
    <source>
        <dbReference type="Proteomes" id="UP000003947"/>
    </source>
</evidence>
<keyword evidence="3" id="KW-0479">Metal-binding</keyword>
<dbReference type="SUPFAM" id="SSF51366">
    <property type="entry name" value="Ribulose-phoshate binding barrel"/>
    <property type="match status" value="1"/>
</dbReference>